<keyword evidence="2" id="KW-1185">Reference proteome</keyword>
<proteinExistence type="predicted"/>
<reference evidence="3 4" key="1">
    <citation type="submission" date="2022-11" db="UniProtKB">
        <authorList>
            <consortium name="WormBaseParasite"/>
        </authorList>
    </citation>
    <scope>IDENTIFICATION</scope>
</reference>
<evidence type="ECO:0000313" key="4">
    <source>
        <dbReference type="WBParaSite" id="PgE392_g001_t02"/>
    </source>
</evidence>
<organism evidence="2 3">
    <name type="scientific">Parascaris univalens</name>
    <name type="common">Nematode worm</name>
    <dbReference type="NCBI Taxonomy" id="6257"/>
    <lineage>
        <taxon>Eukaryota</taxon>
        <taxon>Metazoa</taxon>
        <taxon>Ecdysozoa</taxon>
        <taxon>Nematoda</taxon>
        <taxon>Chromadorea</taxon>
        <taxon>Rhabditida</taxon>
        <taxon>Spirurina</taxon>
        <taxon>Ascaridomorpha</taxon>
        <taxon>Ascaridoidea</taxon>
        <taxon>Ascarididae</taxon>
        <taxon>Parascaris</taxon>
    </lineage>
</organism>
<dbReference type="WBParaSite" id="PgE392_g001_t02">
    <property type="protein sequence ID" value="PgE392_g001_t02"/>
    <property type="gene ID" value="PgE392_g001"/>
</dbReference>
<feature type="compositionally biased region" description="Basic residues" evidence="1">
    <location>
        <begin position="87"/>
        <end position="107"/>
    </location>
</feature>
<dbReference type="Proteomes" id="UP000887569">
    <property type="component" value="Unplaced"/>
</dbReference>
<evidence type="ECO:0000313" key="2">
    <source>
        <dbReference type="Proteomes" id="UP000887569"/>
    </source>
</evidence>
<evidence type="ECO:0000313" key="3">
    <source>
        <dbReference type="WBParaSite" id="PgE392_g001_t01"/>
    </source>
</evidence>
<feature type="region of interest" description="Disordered" evidence="1">
    <location>
        <begin position="78"/>
        <end position="143"/>
    </location>
</feature>
<dbReference type="AlphaFoldDB" id="A0A915A3T0"/>
<name>A0A915A3T0_PARUN</name>
<accession>A0A915A3T0</accession>
<sequence>MHSAKKLERTEAVLRAAFGSVPAESARDLADAQLTSYKQHSADEYMEWVGSVKSTAQPLNGDSSTNFVRKFFSADNMVTSTPMPKSKSQHISRPIRRGLPKSQRRIKNTAVRKQSKRAKKVSTKHETKQKKERDVFDLSSGTD</sequence>
<protein>
    <submittedName>
        <fullName evidence="3 4">RRP15-like protein</fullName>
    </submittedName>
</protein>
<feature type="compositionally biased region" description="Basic residues" evidence="1">
    <location>
        <begin position="113"/>
        <end position="122"/>
    </location>
</feature>
<evidence type="ECO:0000256" key="1">
    <source>
        <dbReference type="SAM" id="MobiDB-lite"/>
    </source>
</evidence>
<feature type="compositionally biased region" description="Basic and acidic residues" evidence="1">
    <location>
        <begin position="123"/>
        <end position="136"/>
    </location>
</feature>
<dbReference type="WBParaSite" id="PgE392_g001_t01">
    <property type="protein sequence ID" value="PgE392_g001_t01"/>
    <property type="gene ID" value="PgE392_g001"/>
</dbReference>